<evidence type="ECO:0000313" key="1">
    <source>
        <dbReference type="EMBL" id="EJW95883.1"/>
    </source>
</evidence>
<accession>J9FN52</accession>
<reference evidence="1" key="1">
    <citation type="journal article" date="2012" name="PLoS ONE">
        <title>Gene sets for utilization of primary and secondary nutrition supplies in the distal gut of endangered iberian lynx.</title>
        <authorList>
            <person name="Alcaide M."/>
            <person name="Messina E."/>
            <person name="Richter M."/>
            <person name="Bargiela R."/>
            <person name="Peplies J."/>
            <person name="Huws S.A."/>
            <person name="Newbold C.J."/>
            <person name="Golyshin P.N."/>
            <person name="Simon M.A."/>
            <person name="Lopez G."/>
            <person name="Yakimov M.M."/>
            <person name="Ferrer M."/>
        </authorList>
    </citation>
    <scope>NUCLEOTIDE SEQUENCE</scope>
</reference>
<comment type="caution">
    <text evidence="1">The sequence shown here is derived from an EMBL/GenBank/DDBJ whole genome shotgun (WGS) entry which is preliminary data.</text>
</comment>
<name>J9FN52_9ZZZZ</name>
<dbReference type="AlphaFoldDB" id="J9FN52"/>
<sequence>MLIEERSYHIVDKLIFQVEHIDSKGGSEAYKAHNQQLAENLRGNF</sequence>
<gene>
    <name evidence="1" type="ORF">EVA_16011</name>
</gene>
<dbReference type="EMBL" id="AMCI01005574">
    <property type="protein sequence ID" value="EJW95883.1"/>
    <property type="molecule type" value="Genomic_DNA"/>
</dbReference>
<protein>
    <submittedName>
        <fullName evidence="1">Uncharacterized protein</fullName>
    </submittedName>
</protein>
<proteinExistence type="predicted"/>
<organism evidence="1">
    <name type="scientific">gut metagenome</name>
    <dbReference type="NCBI Taxonomy" id="749906"/>
    <lineage>
        <taxon>unclassified sequences</taxon>
        <taxon>metagenomes</taxon>
        <taxon>organismal metagenomes</taxon>
    </lineage>
</organism>